<feature type="transmembrane region" description="Helical" evidence="2">
    <location>
        <begin position="358"/>
        <end position="380"/>
    </location>
</feature>
<feature type="transmembrane region" description="Helical" evidence="2">
    <location>
        <begin position="146"/>
        <end position="164"/>
    </location>
</feature>
<feature type="region of interest" description="Disordered" evidence="1">
    <location>
        <begin position="205"/>
        <end position="234"/>
    </location>
</feature>
<keyword evidence="2" id="KW-0812">Transmembrane</keyword>
<feature type="transmembrane region" description="Helical" evidence="2">
    <location>
        <begin position="170"/>
        <end position="190"/>
    </location>
</feature>
<comment type="caution">
    <text evidence="4">The sequence shown here is derived from an EMBL/GenBank/DDBJ whole genome shotgun (WGS) entry which is preliminary data.</text>
</comment>
<protein>
    <submittedName>
        <fullName evidence="4">Uncharacterized protein</fullName>
    </submittedName>
</protein>
<sequence>MVGRAIATAWSGFYNDILKGTKGDMRFESFVIDVKSVRGGGADTVGEFVLKGTRNGKFIKFTKQYVGRHAIGYEGTLVDLEGGNQKIVGECYFPHQGPKGSPDNLVVSGDPGYFELLRDLATERKREAAFKMVVAQSKMMVGLVRFFFEDVCFSCIQVLFLLNSKTTPSQFYFTIASIAAGVLMSILGPITEAVNSRKHRLEAGDAAVSPPPVDGGAAQSTQPGSPGDGKGEQALLLDNSTPEHLAYEQRVEQALQTSKSELFVGNTDYIDILMEKPEEPALVPDVAITDIIASRPGVRKVLCCGVVMFWSFIVSVPFVFDISCEHGIPSKANLSFLAIAFLNLFLQIWCAAQTKYGYLTLVHAPQMLGLNLFLALLGLFDSYSDMAFVAMLEQCNNWLWKPAAAVFLVGVLLMQALPGVIFLASGHHIPAALKLNEMNVLLMLLKPSIN</sequence>
<organism evidence="4 5">
    <name type="scientific">Polarella glacialis</name>
    <name type="common">Dinoflagellate</name>
    <dbReference type="NCBI Taxonomy" id="89957"/>
    <lineage>
        <taxon>Eukaryota</taxon>
        <taxon>Sar</taxon>
        <taxon>Alveolata</taxon>
        <taxon>Dinophyceae</taxon>
        <taxon>Suessiales</taxon>
        <taxon>Suessiaceae</taxon>
        <taxon>Polarella</taxon>
    </lineage>
</organism>
<dbReference type="Proteomes" id="UP000626109">
    <property type="component" value="Unassembled WGS sequence"/>
</dbReference>
<evidence type="ECO:0000256" key="1">
    <source>
        <dbReference type="SAM" id="MobiDB-lite"/>
    </source>
</evidence>
<evidence type="ECO:0000313" key="3">
    <source>
        <dbReference type="EMBL" id="CAE8608959.1"/>
    </source>
</evidence>
<dbReference type="Proteomes" id="UP000654075">
    <property type="component" value="Unassembled WGS sequence"/>
</dbReference>
<dbReference type="EMBL" id="CAJNNV010024219">
    <property type="protein sequence ID" value="CAE8608959.1"/>
    <property type="molecule type" value="Genomic_DNA"/>
</dbReference>
<evidence type="ECO:0000313" key="4">
    <source>
        <dbReference type="EMBL" id="CAE8739574.1"/>
    </source>
</evidence>
<feature type="transmembrane region" description="Helical" evidence="2">
    <location>
        <begin position="301"/>
        <end position="320"/>
    </location>
</feature>
<evidence type="ECO:0000313" key="6">
    <source>
        <dbReference type="Proteomes" id="UP000654075"/>
    </source>
</evidence>
<dbReference type="AlphaFoldDB" id="A0A813LVX9"/>
<feature type="transmembrane region" description="Helical" evidence="2">
    <location>
        <begin position="400"/>
        <end position="424"/>
    </location>
</feature>
<accession>A0A813LVX9</accession>
<proteinExistence type="predicted"/>
<dbReference type="EMBL" id="CAJNNW010037123">
    <property type="protein sequence ID" value="CAE8739574.1"/>
    <property type="molecule type" value="Genomic_DNA"/>
</dbReference>
<keyword evidence="6" id="KW-1185">Reference proteome</keyword>
<evidence type="ECO:0000256" key="2">
    <source>
        <dbReference type="SAM" id="Phobius"/>
    </source>
</evidence>
<keyword evidence="2" id="KW-0472">Membrane</keyword>
<feature type="transmembrane region" description="Helical" evidence="2">
    <location>
        <begin position="332"/>
        <end position="351"/>
    </location>
</feature>
<dbReference type="OrthoDB" id="9988476at2759"/>
<name>A0A813LVX9_POLGL</name>
<gene>
    <name evidence="3" type="ORF">PGLA1383_LOCUS26794</name>
    <name evidence="4" type="ORF">PGLA2088_LOCUS49677</name>
</gene>
<reference evidence="4" key="1">
    <citation type="submission" date="2021-02" db="EMBL/GenBank/DDBJ databases">
        <authorList>
            <person name="Dougan E. K."/>
            <person name="Rhodes N."/>
            <person name="Thang M."/>
            <person name="Chan C."/>
        </authorList>
    </citation>
    <scope>NUCLEOTIDE SEQUENCE</scope>
</reference>
<keyword evidence="2" id="KW-1133">Transmembrane helix</keyword>
<evidence type="ECO:0000313" key="5">
    <source>
        <dbReference type="Proteomes" id="UP000626109"/>
    </source>
</evidence>